<dbReference type="AlphaFoldDB" id="A0AAW9R0K8"/>
<keyword evidence="5 7" id="KW-1133">Transmembrane helix</keyword>
<keyword evidence="3" id="KW-0547">Nucleotide-binding</keyword>
<dbReference type="GO" id="GO:0005886">
    <property type="term" value="C:plasma membrane"/>
    <property type="evidence" value="ECO:0007669"/>
    <property type="project" value="UniProtKB-SubCell"/>
</dbReference>
<keyword evidence="4" id="KW-0067">ATP-binding</keyword>
<evidence type="ECO:0000256" key="1">
    <source>
        <dbReference type="ARBA" id="ARBA00004651"/>
    </source>
</evidence>
<keyword evidence="2 7" id="KW-0812">Transmembrane</keyword>
<evidence type="ECO:0000256" key="5">
    <source>
        <dbReference type="ARBA" id="ARBA00022989"/>
    </source>
</evidence>
<organism evidence="10 11">
    <name type="scientific">Pannus brasiliensis CCIBt3594</name>
    <dbReference type="NCBI Taxonomy" id="1427578"/>
    <lineage>
        <taxon>Bacteria</taxon>
        <taxon>Bacillati</taxon>
        <taxon>Cyanobacteriota</taxon>
        <taxon>Cyanophyceae</taxon>
        <taxon>Oscillatoriophycideae</taxon>
        <taxon>Chroococcales</taxon>
        <taxon>Microcystaceae</taxon>
        <taxon>Pannus</taxon>
    </lineage>
</organism>
<comment type="caution">
    <text evidence="10">The sequence shown here is derived from an EMBL/GenBank/DDBJ whole genome shotgun (WGS) entry which is preliminary data.</text>
</comment>
<proteinExistence type="predicted"/>
<sequence>MIFSFARSIIKIVKNTRAWKDNYIIIREFKYFPNIAILALISTIAGALLEGAGIGLLVTFLQSLTDPKAEPFRIGILWFDRVFLGVDESPIVRVQRIGILILFITWTRCAINYLAHVCTEITQEKLLDRLRVRIFEQLQAFQLSFFSKSRSGELMNTLTTEIERLRQTFSAFSFLVTTSFSVLVYTVSLFLLSWKLTLIAFGLFSLLTVGLTTLNRKIREASFETTRASGQFTSIAIEFISGIRTVQAHAAQDFERRRFYRASAAIVRANRKSIRFWGLVKPLADALATTVIVGMLIFAFAFFVSRNLISIASLLTFFFVLFRFVPLLQIVNNVRAQLNGLVGSLDDVRRFLSPDDKPYFQNGARIFAGLTRSIELVEVDFGYDPERLILQDIDLTIERGRMTALVGASGAGKTTLVDLIARFHDPVRGRIFIDGIDLSSLEIGSLRRRMAIVSQDTFIFNTSVRDNIAYGLEGVPESDVIEAARLAHALEFIEELPEGFATVLGDRGVRLSGGQRQRIAIARALLRDPEILILDEATSALDSVSERAIQSSIEKLSLGRTVIAIAHRLSTIARADEVVVLEAGRIVERGSYEELLARQGKLWKYHQAQHTVAL</sequence>
<dbReference type="GO" id="GO:0005524">
    <property type="term" value="F:ATP binding"/>
    <property type="evidence" value="ECO:0007669"/>
    <property type="project" value="UniProtKB-KW"/>
</dbReference>
<dbReference type="Proteomes" id="UP001328733">
    <property type="component" value="Unassembled WGS sequence"/>
</dbReference>
<dbReference type="PROSITE" id="PS00211">
    <property type="entry name" value="ABC_TRANSPORTER_1"/>
    <property type="match status" value="1"/>
</dbReference>
<evidence type="ECO:0000256" key="6">
    <source>
        <dbReference type="ARBA" id="ARBA00023136"/>
    </source>
</evidence>
<evidence type="ECO:0000313" key="10">
    <source>
        <dbReference type="EMBL" id="MEG3439701.1"/>
    </source>
</evidence>
<reference evidence="10 11" key="1">
    <citation type="submission" date="2024-01" db="EMBL/GenBank/DDBJ databases">
        <title>Genomic insights into the taxonomy and metabolism of the cyanobacterium Pannus brasiliensis CCIBt3594.</title>
        <authorList>
            <person name="Machado M."/>
            <person name="Botero N.B."/>
            <person name="Andreote A.P.D."/>
            <person name="Feitosa A.M.T."/>
            <person name="Popin R."/>
            <person name="Sivonen K."/>
            <person name="Fiore M.F."/>
        </authorList>
    </citation>
    <scope>NUCLEOTIDE SEQUENCE [LARGE SCALE GENOMIC DNA]</scope>
    <source>
        <strain evidence="10 11">CCIBt3594</strain>
    </source>
</reference>
<feature type="transmembrane region" description="Helical" evidence="7">
    <location>
        <begin position="169"/>
        <end position="190"/>
    </location>
</feature>
<evidence type="ECO:0000256" key="7">
    <source>
        <dbReference type="SAM" id="Phobius"/>
    </source>
</evidence>
<dbReference type="RefSeq" id="WP_332867182.1">
    <property type="nucleotide sequence ID" value="NZ_JBAFSM010000056.1"/>
</dbReference>
<dbReference type="FunFam" id="3.40.50.300:FF:000218">
    <property type="entry name" value="Multidrug ABC transporter ATP-binding protein"/>
    <property type="match status" value="1"/>
</dbReference>
<feature type="transmembrane region" description="Helical" evidence="7">
    <location>
        <begin position="309"/>
        <end position="328"/>
    </location>
</feature>
<dbReference type="GO" id="GO:0016887">
    <property type="term" value="F:ATP hydrolysis activity"/>
    <property type="evidence" value="ECO:0007669"/>
    <property type="project" value="InterPro"/>
</dbReference>
<dbReference type="InterPro" id="IPR027417">
    <property type="entry name" value="P-loop_NTPase"/>
</dbReference>
<protein>
    <submittedName>
        <fullName evidence="10">Heterocyst formation ABC transporter subunit HepA</fullName>
    </submittedName>
</protein>
<dbReference type="Gene3D" id="1.20.1560.10">
    <property type="entry name" value="ABC transporter type 1, transmembrane domain"/>
    <property type="match status" value="1"/>
</dbReference>
<feature type="transmembrane region" description="Helical" evidence="7">
    <location>
        <begin position="283"/>
        <end position="303"/>
    </location>
</feature>
<feature type="domain" description="ABC transporter" evidence="8">
    <location>
        <begin position="374"/>
        <end position="608"/>
    </location>
</feature>
<comment type="subcellular location">
    <subcellularLocation>
        <location evidence="1">Cell membrane</location>
        <topology evidence="1">Multi-pass membrane protein</topology>
    </subcellularLocation>
</comment>
<evidence type="ECO:0000256" key="4">
    <source>
        <dbReference type="ARBA" id="ARBA00022840"/>
    </source>
</evidence>
<dbReference type="SUPFAM" id="SSF90123">
    <property type="entry name" value="ABC transporter transmembrane region"/>
    <property type="match status" value="1"/>
</dbReference>
<accession>A0AAW9R0K8</accession>
<evidence type="ECO:0000259" key="8">
    <source>
        <dbReference type="PROSITE" id="PS50893"/>
    </source>
</evidence>
<dbReference type="InterPro" id="IPR011527">
    <property type="entry name" value="ABC1_TM_dom"/>
</dbReference>
<keyword evidence="11" id="KW-1185">Reference proteome</keyword>
<dbReference type="InterPro" id="IPR003439">
    <property type="entry name" value="ABC_transporter-like_ATP-bd"/>
</dbReference>
<dbReference type="PROSITE" id="PS50893">
    <property type="entry name" value="ABC_TRANSPORTER_2"/>
    <property type="match status" value="1"/>
</dbReference>
<evidence type="ECO:0000256" key="3">
    <source>
        <dbReference type="ARBA" id="ARBA00022741"/>
    </source>
</evidence>
<dbReference type="Pfam" id="PF00005">
    <property type="entry name" value="ABC_tran"/>
    <property type="match status" value="1"/>
</dbReference>
<evidence type="ECO:0000259" key="9">
    <source>
        <dbReference type="PROSITE" id="PS50929"/>
    </source>
</evidence>
<evidence type="ECO:0000256" key="2">
    <source>
        <dbReference type="ARBA" id="ARBA00022692"/>
    </source>
</evidence>
<gene>
    <name evidence="10" type="primary">hepA</name>
    <name evidence="10" type="ORF">V0288_21415</name>
</gene>
<dbReference type="EMBL" id="JBAFSM010000056">
    <property type="protein sequence ID" value="MEG3439701.1"/>
    <property type="molecule type" value="Genomic_DNA"/>
</dbReference>
<dbReference type="Pfam" id="PF00664">
    <property type="entry name" value="ABC_membrane"/>
    <property type="match status" value="1"/>
</dbReference>
<dbReference type="Gene3D" id="3.40.50.300">
    <property type="entry name" value="P-loop containing nucleotide triphosphate hydrolases"/>
    <property type="match status" value="1"/>
</dbReference>
<dbReference type="PANTHER" id="PTHR24221:SF654">
    <property type="entry name" value="ATP-BINDING CASSETTE SUB-FAMILY B MEMBER 6"/>
    <property type="match status" value="1"/>
</dbReference>
<dbReference type="InterPro" id="IPR036640">
    <property type="entry name" value="ABC1_TM_sf"/>
</dbReference>
<dbReference type="GO" id="GO:0140359">
    <property type="term" value="F:ABC-type transporter activity"/>
    <property type="evidence" value="ECO:0007669"/>
    <property type="project" value="InterPro"/>
</dbReference>
<feature type="domain" description="ABC transmembrane type-1" evidence="9">
    <location>
        <begin position="37"/>
        <end position="340"/>
    </location>
</feature>
<name>A0AAW9R0K8_9CHRO</name>
<dbReference type="NCBIfam" id="NF045513">
    <property type="entry name" value="HepA_fam_ABC"/>
    <property type="match status" value="1"/>
</dbReference>
<dbReference type="PROSITE" id="PS50929">
    <property type="entry name" value="ABC_TM1F"/>
    <property type="match status" value="1"/>
</dbReference>
<keyword evidence="6 7" id="KW-0472">Membrane</keyword>
<dbReference type="InterPro" id="IPR039421">
    <property type="entry name" value="Type_1_exporter"/>
</dbReference>
<feature type="transmembrane region" description="Helical" evidence="7">
    <location>
        <begin position="196"/>
        <end position="214"/>
    </location>
</feature>
<dbReference type="SUPFAM" id="SSF52540">
    <property type="entry name" value="P-loop containing nucleoside triphosphate hydrolases"/>
    <property type="match status" value="1"/>
</dbReference>
<dbReference type="PANTHER" id="PTHR24221">
    <property type="entry name" value="ATP-BINDING CASSETTE SUB-FAMILY B"/>
    <property type="match status" value="1"/>
</dbReference>
<dbReference type="SMART" id="SM00382">
    <property type="entry name" value="AAA"/>
    <property type="match status" value="1"/>
</dbReference>
<dbReference type="InterPro" id="IPR003593">
    <property type="entry name" value="AAA+_ATPase"/>
</dbReference>
<dbReference type="InterPro" id="IPR017871">
    <property type="entry name" value="ABC_transporter-like_CS"/>
</dbReference>
<feature type="transmembrane region" description="Helical" evidence="7">
    <location>
        <begin position="35"/>
        <end position="61"/>
    </location>
</feature>
<dbReference type="GO" id="GO:0034040">
    <property type="term" value="F:ATPase-coupled lipid transmembrane transporter activity"/>
    <property type="evidence" value="ECO:0007669"/>
    <property type="project" value="TreeGrafter"/>
</dbReference>
<evidence type="ECO:0000313" key="11">
    <source>
        <dbReference type="Proteomes" id="UP001328733"/>
    </source>
</evidence>